<reference evidence="3" key="1">
    <citation type="journal article" date="2019" name="Int. J. Syst. Evol. Microbiol.">
        <title>The Global Catalogue of Microorganisms (GCM) 10K type strain sequencing project: providing services to taxonomists for standard genome sequencing and annotation.</title>
        <authorList>
            <consortium name="The Broad Institute Genomics Platform"/>
            <consortium name="The Broad Institute Genome Sequencing Center for Infectious Disease"/>
            <person name="Wu L."/>
            <person name="Ma J."/>
        </authorList>
    </citation>
    <scope>NUCLEOTIDE SEQUENCE [LARGE SCALE GENOMIC DNA]</scope>
    <source>
        <strain evidence="3">KCTC 32239</strain>
    </source>
</reference>
<dbReference type="Proteomes" id="UP000619761">
    <property type="component" value="Unassembled WGS sequence"/>
</dbReference>
<organism evidence="2 3">
    <name type="scientific">Cellvibrio zantedeschiae</name>
    <dbReference type="NCBI Taxonomy" id="1237077"/>
    <lineage>
        <taxon>Bacteria</taxon>
        <taxon>Pseudomonadati</taxon>
        <taxon>Pseudomonadota</taxon>
        <taxon>Gammaproteobacteria</taxon>
        <taxon>Cellvibrionales</taxon>
        <taxon>Cellvibrionaceae</taxon>
        <taxon>Cellvibrio</taxon>
    </lineage>
</organism>
<feature type="region of interest" description="Disordered" evidence="1">
    <location>
        <begin position="43"/>
        <end position="90"/>
    </location>
</feature>
<protein>
    <submittedName>
        <fullName evidence="2">Uncharacterized protein</fullName>
    </submittedName>
</protein>
<dbReference type="EMBL" id="BMYZ01000001">
    <property type="protein sequence ID" value="GGY69021.1"/>
    <property type="molecule type" value="Genomic_DNA"/>
</dbReference>
<name>A0ABQ3AVG6_9GAMM</name>
<dbReference type="RefSeq" id="WP_189416676.1">
    <property type="nucleotide sequence ID" value="NZ_BMYZ01000001.1"/>
</dbReference>
<sequence length="223" mass="24978">MVDTKIKTKAAMLNELESIKGLLLEEDDIPILQEVEVIDQQVNNEAASSSYNEKVEAEPQPKPSPRIIVEEQQDFFNSPTHDLEDHQESASELLDTIDELEKHTAEVTANKFPGENHKSATRPSLAKATGENPFLPAHIRSRLHGNNPPPLFAQETARKIASSSVPSRLLGNTSSFSSNQKPNNSQQELIDSIIEKLMPDIEKELRSRLELMSKQLLDELNKH</sequence>
<proteinExistence type="predicted"/>
<accession>A0ABQ3AVG6</accession>
<evidence type="ECO:0000256" key="1">
    <source>
        <dbReference type="SAM" id="MobiDB-lite"/>
    </source>
</evidence>
<evidence type="ECO:0000313" key="2">
    <source>
        <dbReference type="EMBL" id="GGY69021.1"/>
    </source>
</evidence>
<evidence type="ECO:0000313" key="3">
    <source>
        <dbReference type="Proteomes" id="UP000619761"/>
    </source>
</evidence>
<comment type="caution">
    <text evidence="2">The sequence shown here is derived from an EMBL/GenBank/DDBJ whole genome shotgun (WGS) entry which is preliminary data.</text>
</comment>
<keyword evidence="3" id="KW-1185">Reference proteome</keyword>
<gene>
    <name evidence="2" type="ORF">GCM10011613_11670</name>
</gene>
<feature type="compositionally biased region" description="Polar residues" evidence="1">
    <location>
        <begin position="43"/>
        <end position="52"/>
    </location>
</feature>